<evidence type="ECO:0000256" key="4">
    <source>
        <dbReference type="ARBA" id="ARBA00022723"/>
    </source>
</evidence>
<dbReference type="GO" id="GO:0005737">
    <property type="term" value="C:cytoplasm"/>
    <property type="evidence" value="ECO:0007669"/>
    <property type="project" value="TreeGrafter"/>
</dbReference>
<reference evidence="8" key="1">
    <citation type="journal article" date="2023" name="IScience">
        <title>Live-bearing cockroach genome reveals convergent evolutionary mechanisms linked to viviparity in insects and beyond.</title>
        <authorList>
            <person name="Fouks B."/>
            <person name="Harrison M.C."/>
            <person name="Mikhailova A.A."/>
            <person name="Marchal E."/>
            <person name="English S."/>
            <person name="Carruthers M."/>
            <person name="Jennings E.C."/>
            <person name="Chiamaka E.L."/>
            <person name="Frigard R.A."/>
            <person name="Pippel M."/>
            <person name="Attardo G.M."/>
            <person name="Benoit J.B."/>
            <person name="Bornberg-Bauer E."/>
            <person name="Tobe S.S."/>
        </authorList>
    </citation>
    <scope>NUCLEOTIDE SEQUENCE</scope>
    <source>
        <strain evidence="8">Stay&amp;Tobe</strain>
    </source>
</reference>
<keyword evidence="5" id="KW-0560">Oxidoreductase</keyword>
<evidence type="ECO:0000256" key="3">
    <source>
        <dbReference type="ARBA" id="ARBA00022617"/>
    </source>
</evidence>
<dbReference type="GO" id="GO:0008395">
    <property type="term" value="F:steroid hydroxylase activity"/>
    <property type="evidence" value="ECO:0007669"/>
    <property type="project" value="TreeGrafter"/>
</dbReference>
<dbReference type="GO" id="GO:0005506">
    <property type="term" value="F:iron ion binding"/>
    <property type="evidence" value="ECO:0007669"/>
    <property type="project" value="InterPro"/>
</dbReference>
<proteinExistence type="inferred from homology"/>
<comment type="caution">
    <text evidence="8">The sequence shown here is derived from an EMBL/GenBank/DDBJ whole genome shotgun (WGS) entry which is preliminary data.</text>
</comment>
<reference evidence="8" key="2">
    <citation type="submission" date="2023-05" db="EMBL/GenBank/DDBJ databases">
        <authorList>
            <person name="Fouks B."/>
        </authorList>
    </citation>
    <scope>NUCLEOTIDE SEQUENCE</scope>
    <source>
        <strain evidence="8">Stay&amp;Tobe</strain>
        <tissue evidence="8">Testes</tissue>
    </source>
</reference>
<dbReference type="InterPro" id="IPR001128">
    <property type="entry name" value="Cyt_P450"/>
</dbReference>
<dbReference type="AlphaFoldDB" id="A0AAD7ZTB5"/>
<feature type="non-terminal residue" evidence="8">
    <location>
        <position position="1"/>
    </location>
</feature>
<protein>
    <recommendedName>
        <fullName evidence="10">Cytochrome P450</fullName>
    </recommendedName>
</protein>
<keyword evidence="6" id="KW-0408">Iron</keyword>
<evidence type="ECO:0000256" key="1">
    <source>
        <dbReference type="ARBA" id="ARBA00001971"/>
    </source>
</evidence>
<dbReference type="PANTHER" id="PTHR24300:SF376">
    <property type="entry name" value="CYTOCHROME P450 15A1"/>
    <property type="match status" value="1"/>
</dbReference>
<dbReference type="GO" id="GO:0016712">
    <property type="term" value="F:oxidoreductase activity, acting on paired donors, with incorporation or reduction of molecular oxygen, reduced flavin or flavoprotein as one donor, and incorporation of one atom of oxygen"/>
    <property type="evidence" value="ECO:0007669"/>
    <property type="project" value="TreeGrafter"/>
</dbReference>
<evidence type="ECO:0000313" key="8">
    <source>
        <dbReference type="EMBL" id="KAJ9586489.1"/>
    </source>
</evidence>
<keyword evidence="7" id="KW-0503">Monooxygenase</keyword>
<evidence type="ECO:0000313" key="9">
    <source>
        <dbReference type="Proteomes" id="UP001233999"/>
    </source>
</evidence>
<dbReference type="Pfam" id="PF00067">
    <property type="entry name" value="p450"/>
    <property type="match status" value="1"/>
</dbReference>
<evidence type="ECO:0000256" key="7">
    <source>
        <dbReference type="ARBA" id="ARBA00023033"/>
    </source>
</evidence>
<dbReference type="GO" id="GO:0006082">
    <property type="term" value="P:organic acid metabolic process"/>
    <property type="evidence" value="ECO:0007669"/>
    <property type="project" value="TreeGrafter"/>
</dbReference>
<evidence type="ECO:0000256" key="5">
    <source>
        <dbReference type="ARBA" id="ARBA00023002"/>
    </source>
</evidence>
<sequence length="268" mass="31073">MRDYGFGCRSEKQENMVERQVQDILDVLRGRRLDADVFKNGCALVPNFFCHIFLNAFWKMFCGDTLSHEDHAFTKHLVQLGFGFQRSTDATGLALGITPWLRYIAPGKFGIRQMRLSNGKMIESFQKSIDEHLETYSEDHMRDFIDIFIREMKSRESDSEDIQFTVEQLIVVGLDLLLPILTTINATLGYLVHYLVRYPHVQRKVQQELDNVVGRDRLPTLDNRPRLPYIEAAIREVMRIRPIIPLGVAHRAMEDGYLSGYFVPKDSM</sequence>
<comment type="similarity">
    <text evidence="2">Belongs to the cytochrome P450 family.</text>
</comment>
<dbReference type="GO" id="GO:0020037">
    <property type="term" value="F:heme binding"/>
    <property type="evidence" value="ECO:0007669"/>
    <property type="project" value="InterPro"/>
</dbReference>
<evidence type="ECO:0008006" key="10">
    <source>
        <dbReference type="Google" id="ProtNLM"/>
    </source>
</evidence>
<dbReference type="InterPro" id="IPR036396">
    <property type="entry name" value="Cyt_P450_sf"/>
</dbReference>
<organism evidence="8 9">
    <name type="scientific">Diploptera punctata</name>
    <name type="common">Pacific beetle cockroach</name>
    <dbReference type="NCBI Taxonomy" id="6984"/>
    <lineage>
        <taxon>Eukaryota</taxon>
        <taxon>Metazoa</taxon>
        <taxon>Ecdysozoa</taxon>
        <taxon>Arthropoda</taxon>
        <taxon>Hexapoda</taxon>
        <taxon>Insecta</taxon>
        <taxon>Pterygota</taxon>
        <taxon>Neoptera</taxon>
        <taxon>Polyneoptera</taxon>
        <taxon>Dictyoptera</taxon>
        <taxon>Blattodea</taxon>
        <taxon>Blaberoidea</taxon>
        <taxon>Blaberidae</taxon>
        <taxon>Diplopterinae</taxon>
        <taxon>Diploptera</taxon>
    </lineage>
</organism>
<dbReference type="InterPro" id="IPR050182">
    <property type="entry name" value="Cytochrome_P450_fam2"/>
</dbReference>
<comment type="cofactor">
    <cofactor evidence="1">
        <name>heme</name>
        <dbReference type="ChEBI" id="CHEBI:30413"/>
    </cofactor>
</comment>
<keyword evidence="9" id="KW-1185">Reference proteome</keyword>
<name>A0AAD7ZTB5_DIPPU</name>
<evidence type="ECO:0000256" key="6">
    <source>
        <dbReference type="ARBA" id="ARBA00023004"/>
    </source>
</evidence>
<keyword evidence="4" id="KW-0479">Metal-binding</keyword>
<evidence type="ECO:0000256" key="2">
    <source>
        <dbReference type="ARBA" id="ARBA00010617"/>
    </source>
</evidence>
<dbReference type="GO" id="GO:0006805">
    <property type="term" value="P:xenobiotic metabolic process"/>
    <property type="evidence" value="ECO:0007669"/>
    <property type="project" value="TreeGrafter"/>
</dbReference>
<gene>
    <name evidence="8" type="ORF">L9F63_019866</name>
</gene>
<dbReference type="Gene3D" id="1.10.630.10">
    <property type="entry name" value="Cytochrome P450"/>
    <property type="match status" value="1"/>
</dbReference>
<accession>A0AAD7ZTB5</accession>
<dbReference type="Proteomes" id="UP001233999">
    <property type="component" value="Unassembled WGS sequence"/>
</dbReference>
<dbReference type="SUPFAM" id="SSF48264">
    <property type="entry name" value="Cytochrome P450"/>
    <property type="match status" value="1"/>
</dbReference>
<dbReference type="EMBL" id="JASPKZ010007152">
    <property type="protein sequence ID" value="KAJ9586489.1"/>
    <property type="molecule type" value="Genomic_DNA"/>
</dbReference>
<dbReference type="PANTHER" id="PTHR24300">
    <property type="entry name" value="CYTOCHROME P450 508A4-RELATED"/>
    <property type="match status" value="1"/>
</dbReference>
<keyword evidence="3" id="KW-0349">Heme</keyword>